<evidence type="ECO:0000256" key="3">
    <source>
        <dbReference type="ARBA" id="ARBA00022448"/>
    </source>
</evidence>
<comment type="similarity">
    <text evidence="2 8">Belongs to the CPA3 antiporters (TC 2.A.63) subunit F family.</text>
</comment>
<reference evidence="11" key="1">
    <citation type="submission" date="2020-06" db="EMBL/GenBank/DDBJ databases">
        <title>Thalassolituus marinus alknpb1M-1, a hydrocarbon-degrading bacterium isolated from the deep-sea overlying water using an in-situ strategy from the South China Sea basin.</title>
        <authorList>
            <person name="Dong C."/>
            <person name="Chen Y."/>
            <person name="Shao Z."/>
        </authorList>
    </citation>
    <scope>NUCLEOTIDE SEQUENCE [LARGE SCALE GENOMIC DNA]</scope>
    <source>
        <strain evidence="11">alknpb1M-1</strain>
    </source>
</reference>
<keyword evidence="7 8" id="KW-0472">Membrane</keyword>
<keyword evidence="3 8" id="KW-0813">Transport</keyword>
<dbReference type="Proteomes" id="UP001065322">
    <property type="component" value="Chromosome"/>
</dbReference>
<feature type="transmembrane region" description="Helical" evidence="9">
    <location>
        <begin position="39"/>
        <end position="59"/>
    </location>
</feature>
<dbReference type="InterPro" id="IPR007208">
    <property type="entry name" value="MrpF/PhaF-like"/>
</dbReference>
<feature type="transmembrane region" description="Helical" evidence="9">
    <location>
        <begin position="65"/>
        <end position="88"/>
    </location>
</feature>
<evidence type="ECO:0000256" key="9">
    <source>
        <dbReference type="SAM" id="Phobius"/>
    </source>
</evidence>
<evidence type="ECO:0000256" key="1">
    <source>
        <dbReference type="ARBA" id="ARBA00004651"/>
    </source>
</evidence>
<name>A0ABY6A5G3_9GAMM</name>
<organism evidence="10 11">
    <name type="scientific">Thalassolituus hydrocarboniclasticus</name>
    <dbReference type="NCBI Taxonomy" id="2742796"/>
    <lineage>
        <taxon>Bacteria</taxon>
        <taxon>Pseudomonadati</taxon>
        <taxon>Pseudomonadota</taxon>
        <taxon>Gammaproteobacteria</taxon>
        <taxon>Oceanospirillales</taxon>
        <taxon>Oceanospirillaceae</taxon>
        <taxon>Thalassolituus</taxon>
    </lineage>
</organism>
<dbReference type="EMBL" id="CP054475">
    <property type="protein sequence ID" value="UXD86257.1"/>
    <property type="molecule type" value="Genomic_DNA"/>
</dbReference>
<evidence type="ECO:0000256" key="2">
    <source>
        <dbReference type="ARBA" id="ARBA00009212"/>
    </source>
</evidence>
<keyword evidence="4 8" id="KW-1003">Cell membrane</keyword>
<evidence type="ECO:0000256" key="4">
    <source>
        <dbReference type="ARBA" id="ARBA00022475"/>
    </source>
</evidence>
<protein>
    <submittedName>
        <fullName evidence="10">K+/H+ antiporter subunit F</fullName>
    </submittedName>
</protein>
<keyword evidence="11" id="KW-1185">Reference proteome</keyword>
<evidence type="ECO:0000313" key="11">
    <source>
        <dbReference type="Proteomes" id="UP001065322"/>
    </source>
</evidence>
<evidence type="ECO:0000313" key="10">
    <source>
        <dbReference type="EMBL" id="UXD86257.1"/>
    </source>
</evidence>
<keyword evidence="5 9" id="KW-0812">Transmembrane</keyword>
<evidence type="ECO:0000256" key="7">
    <source>
        <dbReference type="ARBA" id="ARBA00023136"/>
    </source>
</evidence>
<keyword evidence="8" id="KW-0406">Ion transport</keyword>
<dbReference type="NCBIfam" id="NF004812">
    <property type="entry name" value="PRK06161.1"/>
    <property type="match status" value="1"/>
</dbReference>
<feature type="transmembrane region" description="Helical" evidence="9">
    <location>
        <begin position="6"/>
        <end position="27"/>
    </location>
</feature>
<dbReference type="PANTHER" id="PTHR34702:SF1">
    <property type="entry name" value="NA(+)_H(+) ANTIPORTER SUBUNIT F"/>
    <property type="match status" value="1"/>
</dbReference>
<evidence type="ECO:0000256" key="6">
    <source>
        <dbReference type="ARBA" id="ARBA00022989"/>
    </source>
</evidence>
<sequence length="94" mass="10344">MLNLTLLQTAILLTSVLVVVSLILNVWRMLRGPDITDRILALDTLYINSIALIILFGLYNGSALYFEGALLIAMLGFVSTAALCKYLLRGDIIE</sequence>
<keyword evidence="8" id="KW-0050">Antiport</keyword>
<evidence type="ECO:0000256" key="8">
    <source>
        <dbReference type="PIRNR" id="PIRNR028784"/>
    </source>
</evidence>
<proteinExistence type="inferred from homology"/>
<dbReference type="Pfam" id="PF04066">
    <property type="entry name" value="MrpF_PhaF"/>
    <property type="match status" value="1"/>
</dbReference>
<gene>
    <name evidence="10" type="ORF">HUF19_01805</name>
</gene>
<comment type="subcellular location">
    <subcellularLocation>
        <location evidence="1 8">Cell membrane</location>
        <topology evidence="1 8">Multi-pass membrane protein</topology>
    </subcellularLocation>
</comment>
<accession>A0ABY6A5G3</accession>
<evidence type="ECO:0000256" key="5">
    <source>
        <dbReference type="ARBA" id="ARBA00022692"/>
    </source>
</evidence>
<dbReference type="PIRSF" id="PIRSF028784">
    <property type="entry name" value="MrpF"/>
    <property type="match status" value="1"/>
</dbReference>
<dbReference type="PANTHER" id="PTHR34702">
    <property type="entry name" value="NA(+)/H(+) ANTIPORTER SUBUNIT F1"/>
    <property type="match status" value="1"/>
</dbReference>
<keyword evidence="6 9" id="KW-1133">Transmembrane helix</keyword>